<keyword evidence="2" id="KW-1133">Transmembrane helix</keyword>
<evidence type="ECO:0000256" key="2">
    <source>
        <dbReference type="SAM" id="Phobius"/>
    </source>
</evidence>
<dbReference type="EMBL" id="JACHWS010000007">
    <property type="protein sequence ID" value="MBB3040127.1"/>
    <property type="molecule type" value="Genomic_DNA"/>
</dbReference>
<keyword evidence="1" id="KW-0175">Coiled coil</keyword>
<dbReference type="AlphaFoldDB" id="A0A839RUY9"/>
<accession>A0A839RUY9</accession>
<keyword evidence="2" id="KW-0472">Membrane</keyword>
<evidence type="ECO:0000313" key="4">
    <source>
        <dbReference type="Proteomes" id="UP000567922"/>
    </source>
</evidence>
<organism evidence="3 4">
    <name type="scientific">Hoyosella altamirensis</name>
    <dbReference type="NCBI Taxonomy" id="616997"/>
    <lineage>
        <taxon>Bacteria</taxon>
        <taxon>Bacillati</taxon>
        <taxon>Actinomycetota</taxon>
        <taxon>Actinomycetes</taxon>
        <taxon>Mycobacteriales</taxon>
        <taxon>Hoyosellaceae</taxon>
        <taxon>Hoyosella</taxon>
    </lineage>
</organism>
<dbReference type="RefSeq" id="WP_064442269.1">
    <property type="nucleotide sequence ID" value="NZ_BDDI01000022.1"/>
</dbReference>
<sequence>MTIEVVLAVLASGVLTAFITGWFNRWRNRTQATAHLAEAYTKLTADLTADNKVLRAEVVGLNKRVRCLEQKLDKALTALRDNNISIDEAA</sequence>
<evidence type="ECO:0000256" key="1">
    <source>
        <dbReference type="SAM" id="Coils"/>
    </source>
</evidence>
<comment type="caution">
    <text evidence="3">The sequence shown here is derived from an EMBL/GenBank/DDBJ whole genome shotgun (WGS) entry which is preliminary data.</text>
</comment>
<dbReference type="Proteomes" id="UP000567922">
    <property type="component" value="Unassembled WGS sequence"/>
</dbReference>
<feature type="coiled-coil region" evidence="1">
    <location>
        <begin position="51"/>
        <end position="78"/>
    </location>
</feature>
<feature type="transmembrane region" description="Helical" evidence="2">
    <location>
        <begin position="6"/>
        <end position="23"/>
    </location>
</feature>
<keyword evidence="2" id="KW-0812">Transmembrane</keyword>
<name>A0A839RUY9_9ACTN</name>
<keyword evidence="4" id="KW-1185">Reference proteome</keyword>
<protein>
    <submittedName>
        <fullName evidence="3">Uncharacterized protein</fullName>
    </submittedName>
</protein>
<reference evidence="3 4" key="1">
    <citation type="submission" date="2020-08" db="EMBL/GenBank/DDBJ databases">
        <title>Sequencing the genomes of 1000 actinobacteria strains.</title>
        <authorList>
            <person name="Klenk H.-P."/>
        </authorList>
    </citation>
    <scope>NUCLEOTIDE SEQUENCE [LARGE SCALE GENOMIC DNA]</scope>
    <source>
        <strain evidence="3 4">DSM 45258</strain>
    </source>
</reference>
<evidence type="ECO:0000313" key="3">
    <source>
        <dbReference type="EMBL" id="MBB3040127.1"/>
    </source>
</evidence>
<proteinExistence type="predicted"/>
<gene>
    <name evidence="3" type="ORF">FHU29_004622</name>
</gene>